<feature type="transmembrane region" description="Helical" evidence="2">
    <location>
        <begin position="94"/>
        <end position="114"/>
    </location>
</feature>
<sequence>MAALVLGAALVPGSLLAQSDQATVETDGFRILDSVEAPRGTESADYRDLAVRYRVSTEPVYAQRIDGNLSSGRQLRDRTDLSPDARLAPPALDLGGMGVFLVVLVLVAGLFLWLKFGGTGTLLRREPEDAPVAQAPTDWDMGEDTAPGDPRSLLERIAAMEDRSAALVLLLRHCLLAAAGQTQTRFARSDTERLAFRRLPASWPLHDLLKALLRKTELAHYGGRPVTESDFAGSIEIGRRILGPDADRGRHVG</sequence>
<evidence type="ECO:0000256" key="3">
    <source>
        <dbReference type="SAM" id="SignalP"/>
    </source>
</evidence>
<name>A0A2V1P8N1_9RHOB</name>
<dbReference type="RefSeq" id="WP_109385964.1">
    <property type="nucleotide sequence ID" value="NZ_QETF01000001.1"/>
</dbReference>
<keyword evidence="5" id="KW-1185">Reference proteome</keyword>
<keyword evidence="2" id="KW-1133">Transmembrane helix</keyword>
<evidence type="ECO:0000256" key="1">
    <source>
        <dbReference type="SAM" id="MobiDB-lite"/>
    </source>
</evidence>
<organism evidence="4 5">
    <name type="scientific">Salibaculum griseiflavum</name>
    <dbReference type="NCBI Taxonomy" id="1914409"/>
    <lineage>
        <taxon>Bacteria</taxon>
        <taxon>Pseudomonadati</taxon>
        <taxon>Pseudomonadota</taxon>
        <taxon>Alphaproteobacteria</taxon>
        <taxon>Rhodobacterales</taxon>
        <taxon>Roseobacteraceae</taxon>
        <taxon>Salibaculum</taxon>
    </lineage>
</organism>
<dbReference type="AlphaFoldDB" id="A0A2V1P8N1"/>
<comment type="caution">
    <text evidence="4">The sequence shown here is derived from an EMBL/GenBank/DDBJ whole genome shotgun (WGS) entry which is preliminary data.</text>
</comment>
<evidence type="ECO:0000313" key="4">
    <source>
        <dbReference type="EMBL" id="PWG18676.1"/>
    </source>
</evidence>
<evidence type="ECO:0008006" key="6">
    <source>
        <dbReference type="Google" id="ProtNLM"/>
    </source>
</evidence>
<gene>
    <name evidence="4" type="ORF">DFK10_01820</name>
</gene>
<keyword evidence="2" id="KW-0812">Transmembrane</keyword>
<protein>
    <recommendedName>
        <fullName evidence="6">DUF4129 domain-containing protein</fullName>
    </recommendedName>
</protein>
<evidence type="ECO:0000313" key="5">
    <source>
        <dbReference type="Proteomes" id="UP000245293"/>
    </source>
</evidence>
<reference evidence="5" key="1">
    <citation type="submission" date="2018-05" db="EMBL/GenBank/DDBJ databases">
        <authorList>
            <person name="Du Z."/>
            <person name="Wang X."/>
        </authorList>
    </citation>
    <scope>NUCLEOTIDE SEQUENCE [LARGE SCALE GENOMIC DNA]</scope>
    <source>
        <strain evidence="5">WDS4C29</strain>
    </source>
</reference>
<feature type="region of interest" description="Disordered" evidence="1">
    <location>
        <begin position="127"/>
        <end position="146"/>
    </location>
</feature>
<feature type="signal peptide" evidence="3">
    <location>
        <begin position="1"/>
        <end position="17"/>
    </location>
</feature>
<feature type="chain" id="PRO_5016151254" description="DUF4129 domain-containing protein" evidence="3">
    <location>
        <begin position="18"/>
        <end position="253"/>
    </location>
</feature>
<dbReference type="OrthoDB" id="8355034at2"/>
<keyword evidence="2" id="KW-0472">Membrane</keyword>
<accession>A0A2V1P8N1</accession>
<dbReference type="EMBL" id="QETF01000001">
    <property type="protein sequence ID" value="PWG18676.1"/>
    <property type="molecule type" value="Genomic_DNA"/>
</dbReference>
<evidence type="ECO:0000256" key="2">
    <source>
        <dbReference type="SAM" id="Phobius"/>
    </source>
</evidence>
<dbReference type="Proteomes" id="UP000245293">
    <property type="component" value="Unassembled WGS sequence"/>
</dbReference>
<keyword evidence="3" id="KW-0732">Signal</keyword>
<proteinExistence type="predicted"/>